<feature type="compositionally biased region" description="Polar residues" evidence="2">
    <location>
        <begin position="188"/>
        <end position="197"/>
    </location>
</feature>
<keyword evidence="1" id="KW-0472">Membrane</keyword>
<dbReference type="AlphaFoldDB" id="A0AAW0E1G2"/>
<evidence type="ECO:0000259" key="3">
    <source>
        <dbReference type="Pfam" id="PF07819"/>
    </source>
</evidence>
<dbReference type="SUPFAM" id="SSF53474">
    <property type="entry name" value="alpha/beta-Hydrolases"/>
    <property type="match status" value="1"/>
</dbReference>
<evidence type="ECO:0000256" key="2">
    <source>
        <dbReference type="SAM" id="MobiDB-lite"/>
    </source>
</evidence>
<feature type="compositionally biased region" description="Pro residues" evidence="2">
    <location>
        <begin position="100"/>
        <end position="109"/>
    </location>
</feature>
<keyword evidence="1" id="KW-0653">Protein transport</keyword>
<feature type="domain" description="GPI inositol-deacylase PGAP1-like alpha/beta" evidence="3">
    <location>
        <begin position="328"/>
        <end position="378"/>
    </location>
</feature>
<accession>A0AAW0E1G2</accession>
<evidence type="ECO:0000313" key="4">
    <source>
        <dbReference type="EMBL" id="KAK7059168.1"/>
    </source>
</evidence>
<keyword evidence="5" id="KW-1185">Reference proteome</keyword>
<feature type="compositionally biased region" description="Low complexity" evidence="2">
    <location>
        <begin position="136"/>
        <end position="154"/>
    </location>
</feature>
<gene>
    <name evidence="4" type="primary">TGL2</name>
    <name evidence="4" type="ORF">VNI00_001795</name>
</gene>
<name>A0AAW0E1G2_9AGAR</name>
<comment type="caution">
    <text evidence="4">The sequence shown here is derived from an EMBL/GenBank/DDBJ whole genome shotgun (WGS) entry which is preliminary data.</text>
</comment>
<feature type="compositionally biased region" description="Low complexity" evidence="2">
    <location>
        <begin position="70"/>
        <end position="79"/>
    </location>
</feature>
<feature type="compositionally biased region" description="Polar residues" evidence="2">
    <location>
        <begin position="595"/>
        <end position="609"/>
    </location>
</feature>
<feature type="region of interest" description="Disordered" evidence="2">
    <location>
        <begin position="67"/>
        <end position="213"/>
    </location>
</feature>
<proteinExistence type="inferred from homology"/>
<comment type="similarity">
    <text evidence="1">Belongs to the GPI inositol-deacylase family.</text>
</comment>
<dbReference type="Proteomes" id="UP001383192">
    <property type="component" value="Unassembled WGS sequence"/>
</dbReference>
<dbReference type="Pfam" id="PF07819">
    <property type="entry name" value="PGAP1"/>
    <property type="match status" value="1"/>
</dbReference>
<comment type="subcellular location">
    <subcellularLocation>
        <location evidence="1">Endoplasmic reticulum membrane</location>
    </subcellularLocation>
</comment>
<dbReference type="GO" id="GO:0016788">
    <property type="term" value="F:hydrolase activity, acting on ester bonds"/>
    <property type="evidence" value="ECO:0007669"/>
    <property type="project" value="InterPro"/>
</dbReference>
<dbReference type="Gene3D" id="3.40.50.1820">
    <property type="entry name" value="alpha/beta hydrolase"/>
    <property type="match status" value="1"/>
</dbReference>
<keyword evidence="1 4" id="KW-0378">Hydrolase</keyword>
<dbReference type="InterPro" id="IPR029058">
    <property type="entry name" value="AB_hydrolase_fold"/>
</dbReference>
<feature type="compositionally biased region" description="Polar residues" evidence="2">
    <location>
        <begin position="169"/>
        <end position="180"/>
    </location>
</feature>
<dbReference type="PANTHER" id="PTHR11440">
    <property type="entry name" value="LECITHIN-CHOLESTEROL ACYLTRANSFERASE-RELATED"/>
    <property type="match status" value="1"/>
</dbReference>
<dbReference type="GO" id="GO:0015031">
    <property type="term" value="P:protein transport"/>
    <property type="evidence" value="ECO:0007669"/>
    <property type="project" value="UniProtKB-KW"/>
</dbReference>
<evidence type="ECO:0000256" key="1">
    <source>
        <dbReference type="RuleBase" id="RU365011"/>
    </source>
</evidence>
<sequence>MRVNLKGYCQQQPEIVVERKEGQACSRVTYARIILNFLMQRLRLKLMTSTTTSTPTLRWLGTWSPYGKGSHSPNHSPSSSQPPSPSLVSLNEALHEPLDLPKPPPPARPPSFYGSRNLTRNPPFIDSLTRSTLPTASLSAAPQCSSSRSPSPRAHTSLPAPSIRPSHSPPTRTSLETLRSVSRRDSSFRTQRANHTRSASATSISASDEDSDQGKPNFINWWWFQNGNKSDVDRLLGEDDRADTVQEEQANIRKKYRSPKNPVVFCHGLLGFDSVTIGPSIAPLEVTHWRGIKEVLEANGTEVLITRVPATSSPVDRAKVLEERISEVYPGRSVHLIGHSMGGLDCRYLTTHLTHRKFNVLSITTIATPHRGSSFADHFLSTLGRERMPSFLQLLDLLPNGGGDGKAFECLTIESMRQFNEQVPDVEGVKYFSWGAVYDPGFVDTWKWPHSIILEKEGPNDGLVSVESAKWGKYLGTLEGVNHLDLVGWINTARYKWAEMTGREIKFRPATFYLGIADMLAKEVEGQGADDEPDHAGKGADIRAPSPSTNSSLATNLDEQLANSLQGPSGPTKMLFAGEGGTCINHSLEAPDSPLSPTYNHNDTSNTTR</sequence>
<keyword evidence="1" id="KW-0813">Transport</keyword>
<dbReference type="EC" id="3.1.-.-" evidence="1"/>
<reference evidence="4 5" key="1">
    <citation type="submission" date="2024-01" db="EMBL/GenBank/DDBJ databases">
        <title>A draft genome for a cacao thread blight-causing isolate of Paramarasmius palmivorus.</title>
        <authorList>
            <person name="Baruah I.K."/>
            <person name="Bukari Y."/>
            <person name="Amoako-Attah I."/>
            <person name="Meinhardt L.W."/>
            <person name="Bailey B.A."/>
            <person name="Cohen S.P."/>
        </authorList>
    </citation>
    <scope>NUCLEOTIDE SEQUENCE [LARGE SCALE GENOMIC DNA]</scope>
    <source>
        <strain evidence="4 5">GH-12</strain>
    </source>
</reference>
<keyword evidence="1" id="KW-0256">Endoplasmic reticulum</keyword>
<feature type="compositionally biased region" description="Polar residues" evidence="2">
    <location>
        <begin position="546"/>
        <end position="569"/>
    </location>
</feature>
<organism evidence="4 5">
    <name type="scientific">Paramarasmius palmivorus</name>
    <dbReference type="NCBI Taxonomy" id="297713"/>
    <lineage>
        <taxon>Eukaryota</taxon>
        <taxon>Fungi</taxon>
        <taxon>Dikarya</taxon>
        <taxon>Basidiomycota</taxon>
        <taxon>Agaricomycotina</taxon>
        <taxon>Agaricomycetes</taxon>
        <taxon>Agaricomycetidae</taxon>
        <taxon>Agaricales</taxon>
        <taxon>Marasmiineae</taxon>
        <taxon>Marasmiaceae</taxon>
        <taxon>Paramarasmius</taxon>
    </lineage>
</organism>
<feature type="region of interest" description="Disordered" evidence="2">
    <location>
        <begin position="526"/>
        <end position="609"/>
    </location>
</feature>
<protein>
    <recommendedName>
        <fullName evidence="1">GPI inositol-deacylase</fullName>
        <ecNumber evidence="1">3.1.-.-</ecNumber>
    </recommendedName>
</protein>
<dbReference type="EMBL" id="JAYKXP010000004">
    <property type="protein sequence ID" value="KAK7059168.1"/>
    <property type="molecule type" value="Genomic_DNA"/>
</dbReference>
<evidence type="ECO:0000313" key="5">
    <source>
        <dbReference type="Proteomes" id="UP001383192"/>
    </source>
</evidence>
<comment type="function">
    <text evidence="1">Involved in inositol deacylation of GPI-anchored proteins which plays important roles in the quality control and ER-associated degradation of GPI-anchored proteins.</text>
</comment>
<dbReference type="GO" id="GO:0005789">
    <property type="term" value="C:endoplasmic reticulum membrane"/>
    <property type="evidence" value="ECO:0007669"/>
    <property type="project" value="UniProtKB-SubCell"/>
</dbReference>
<dbReference type="InterPro" id="IPR012908">
    <property type="entry name" value="PGAP1-ab_dom-like"/>
</dbReference>